<dbReference type="InterPro" id="IPR000387">
    <property type="entry name" value="Tyr_Pase_dom"/>
</dbReference>
<keyword evidence="1" id="KW-1133">Transmembrane helix</keyword>
<feature type="domain" description="Tyrosine specific protein phosphatases" evidence="2">
    <location>
        <begin position="139"/>
        <end position="212"/>
    </location>
</feature>
<dbReference type="PROSITE" id="PS50056">
    <property type="entry name" value="TYR_PHOSPHATASE_2"/>
    <property type="match status" value="1"/>
</dbReference>
<feature type="transmembrane region" description="Helical" evidence="1">
    <location>
        <begin position="27"/>
        <end position="45"/>
    </location>
</feature>
<dbReference type="PROSITE" id="PS00383">
    <property type="entry name" value="TYR_PHOSPHATASE_1"/>
    <property type="match status" value="1"/>
</dbReference>
<sequence>MKYGVLLAIVATSLVASAVLHGGWRWILLWQAISLGIVAAGYLHVGPAVFGKSSRGVLSPSAHLFLLPYLLSVWFLWHSLRLVKREPAFHQLTEGIFIGRRLLLHEFPSNINHVIDLTCEFNEPGISRSAAYHAFPILDGSVPAVDQLREWAMTVAKLSGNIYIHCAEGRGRTGLFSAALLLVSGHSKSPDDALRYVISRRPMVRLNRQQIAVLNALRDDK</sequence>
<dbReference type="PANTHER" id="PTHR47216:SF4">
    <property type="entry name" value="OS01G0859400 PROTEIN"/>
    <property type="match status" value="1"/>
</dbReference>
<dbReference type="InterPro" id="IPR016130">
    <property type="entry name" value="Tyr_Pase_AS"/>
</dbReference>
<proteinExistence type="predicted"/>
<accession>A0A518GTR0</accession>
<keyword evidence="1" id="KW-0812">Transmembrane</keyword>
<evidence type="ECO:0000259" key="2">
    <source>
        <dbReference type="PROSITE" id="PS50056"/>
    </source>
</evidence>
<keyword evidence="1" id="KW-0472">Membrane</keyword>
<protein>
    <recommendedName>
        <fullName evidence="2">Tyrosine specific protein phosphatases domain-containing protein</fullName>
    </recommendedName>
</protein>
<gene>
    <name evidence="3" type="ORF">Spb1_39170</name>
</gene>
<evidence type="ECO:0000313" key="3">
    <source>
        <dbReference type="EMBL" id="QDV31970.1"/>
    </source>
</evidence>
<feature type="transmembrane region" description="Helical" evidence="1">
    <location>
        <begin position="57"/>
        <end position="77"/>
    </location>
</feature>
<reference evidence="3 4" key="1">
    <citation type="submission" date="2019-02" db="EMBL/GenBank/DDBJ databases">
        <title>Deep-cultivation of Planctomycetes and their phenomic and genomic characterization uncovers novel biology.</title>
        <authorList>
            <person name="Wiegand S."/>
            <person name="Jogler M."/>
            <person name="Boedeker C."/>
            <person name="Pinto D."/>
            <person name="Vollmers J."/>
            <person name="Rivas-Marin E."/>
            <person name="Kohn T."/>
            <person name="Peeters S.H."/>
            <person name="Heuer A."/>
            <person name="Rast P."/>
            <person name="Oberbeckmann S."/>
            <person name="Bunk B."/>
            <person name="Jeske O."/>
            <person name="Meyerdierks A."/>
            <person name="Storesund J.E."/>
            <person name="Kallscheuer N."/>
            <person name="Luecker S."/>
            <person name="Lage O.M."/>
            <person name="Pohl T."/>
            <person name="Merkel B.J."/>
            <person name="Hornburger P."/>
            <person name="Mueller R.-W."/>
            <person name="Bruemmer F."/>
            <person name="Labrenz M."/>
            <person name="Spormann A.M."/>
            <person name="Op den Camp H."/>
            <person name="Overmann J."/>
            <person name="Amann R."/>
            <person name="Jetten M.S.M."/>
            <person name="Mascher T."/>
            <person name="Medema M.H."/>
            <person name="Devos D.P."/>
            <person name="Kaster A.-K."/>
            <person name="Ovreas L."/>
            <person name="Rohde M."/>
            <person name="Galperin M.Y."/>
            <person name="Jogler C."/>
        </authorList>
    </citation>
    <scope>NUCLEOTIDE SEQUENCE [LARGE SCALE GENOMIC DNA]</scope>
    <source>
        <strain evidence="3 4">Spb1</strain>
    </source>
</reference>
<evidence type="ECO:0000256" key="1">
    <source>
        <dbReference type="SAM" id="Phobius"/>
    </source>
</evidence>
<dbReference type="SUPFAM" id="SSF52799">
    <property type="entry name" value="(Phosphotyrosine protein) phosphatases II"/>
    <property type="match status" value="1"/>
</dbReference>
<organism evidence="3 4">
    <name type="scientific">Planctopirus ephydatiae</name>
    <dbReference type="NCBI Taxonomy" id="2528019"/>
    <lineage>
        <taxon>Bacteria</taxon>
        <taxon>Pseudomonadati</taxon>
        <taxon>Planctomycetota</taxon>
        <taxon>Planctomycetia</taxon>
        <taxon>Planctomycetales</taxon>
        <taxon>Planctomycetaceae</taxon>
        <taxon>Planctopirus</taxon>
    </lineage>
</organism>
<name>A0A518GTR0_9PLAN</name>
<dbReference type="RefSeq" id="WP_145303758.1">
    <property type="nucleotide sequence ID" value="NZ_CP036299.1"/>
</dbReference>
<dbReference type="AlphaFoldDB" id="A0A518GTR0"/>
<dbReference type="KEGG" id="peh:Spb1_39170"/>
<keyword evidence="4" id="KW-1185">Reference proteome</keyword>
<dbReference type="PANTHER" id="PTHR47216">
    <property type="match status" value="1"/>
</dbReference>
<dbReference type="InterPro" id="IPR029021">
    <property type="entry name" value="Prot-tyrosine_phosphatase-like"/>
</dbReference>
<dbReference type="EMBL" id="CP036299">
    <property type="protein sequence ID" value="QDV31970.1"/>
    <property type="molecule type" value="Genomic_DNA"/>
</dbReference>
<dbReference type="InterPro" id="IPR000340">
    <property type="entry name" value="Dual-sp_phosphatase_cat-dom"/>
</dbReference>
<dbReference type="Pfam" id="PF00782">
    <property type="entry name" value="DSPc"/>
    <property type="match status" value="1"/>
</dbReference>
<dbReference type="Gene3D" id="3.90.190.10">
    <property type="entry name" value="Protein tyrosine phosphatase superfamily"/>
    <property type="match status" value="1"/>
</dbReference>
<dbReference type="OrthoDB" id="194849at2"/>
<dbReference type="Proteomes" id="UP000315349">
    <property type="component" value="Chromosome"/>
</dbReference>
<evidence type="ECO:0000313" key="4">
    <source>
        <dbReference type="Proteomes" id="UP000315349"/>
    </source>
</evidence>